<evidence type="ECO:0000256" key="5">
    <source>
        <dbReference type="SAM" id="MobiDB-lite"/>
    </source>
</evidence>
<dbReference type="Pfam" id="PF00097">
    <property type="entry name" value="zf-C3HC4"/>
    <property type="match status" value="1"/>
</dbReference>
<evidence type="ECO:0000256" key="4">
    <source>
        <dbReference type="PROSITE-ProRule" id="PRU00175"/>
    </source>
</evidence>
<keyword evidence="7" id="KW-0808">Transferase</keyword>
<evidence type="ECO:0000313" key="7">
    <source>
        <dbReference type="EMBL" id="CAK9022920.1"/>
    </source>
</evidence>
<reference evidence="7 8" key="1">
    <citation type="submission" date="2024-02" db="EMBL/GenBank/DDBJ databases">
        <authorList>
            <person name="Chen Y."/>
            <person name="Shah S."/>
            <person name="Dougan E. K."/>
            <person name="Thang M."/>
            <person name="Chan C."/>
        </authorList>
    </citation>
    <scope>NUCLEOTIDE SEQUENCE [LARGE SCALE GENOMIC DNA]</scope>
</reference>
<evidence type="ECO:0000256" key="3">
    <source>
        <dbReference type="ARBA" id="ARBA00022833"/>
    </source>
</evidence>
<keyword evidence="8" id="KW-1185">Reference proteome</keyword>
<dbReference type="PANTHER" id="PTHR16079">
    <property type="entry name" value="UBIQUITIN LIGASE PROTEIN CHFR"/>
    <property type="match status" value="1"/>
</dbReference>
<feature type="region of interest" description="Disordered" evidence="5">
    <location>
        <begin position="141"/>
        <end position="164"/>
    </location>
</feature>
<sequence length="333" mass="36407">MEGPTVSDFDADQILGEATCAICQEVMHRATSVQPCMHSFCSSCLGGWLKRPGDKLPRCPVCRQAVAAVGKNHVLDSLIEKILKAHPDKMRSVAALADLDSRDPLYDNGYDLVKLRGGGGVAAGFARLTVAAAAAAEAMDAESEHSQSEFSSSEEEAEVEEHAWAEPGAVRPACRLCGVPAWRPLRSASETIANPLSATFLTKTALANNTFEQEILQEWLHTKGLSLQQAIIDLLANPNPEGVPAVRWHAPFGGGPDFLHSPEAWTDIPSCKPCSQNVLRGVVYSIRERIAAEELPERARGRGNCWYGRCCRTQSHKRHHAERLNHICEQTRR</sequence>
<dbReference type="SMART" id="SM00184">
    <property type="entry name" value="RING"/>
    <property type="match status" value="1"/>
</dbReference>
<dbReference type="Proteomes" id="UP001642464">
    <property type="component" value="Unassembled WGS sequence"/>
</dbReference>
<dbReference type="Gene3D" id="3.30.40.10">
    <property type="entry name" value="Zinc/RING finger domain, C3HC4 (zinc finger)"/>
    <property type="match status" value="1"/>
</dbReference>
<organism evidence="7 8">
    <name type="scientific">Durusdinium trenchii</name>
    <dbReference type="NCBI Taxonomy" id="1381693"/>
    <lineage>
        <taxon>Eukaryota</taxon>
        <taxon>Sar</taxon>
        <taxon>Alveolata</taxon>
        <taxon>Dinophyceae</taxon>
        <taxon>Suessiales</taxon>
        <taxon>Symbiodiniaceae</taxon>
        <taxon>Durusdinium</taxon>
    </lineage>
</organism>
<evidence type="ECO:0000259" key="6">
    <source>
        <dbReference type="PROSITE" id="PS50089"/>
    </source>
</evidence>
<evidence type="ECO:0000256" key="1">
    <source>
        <dbReference type="ARBA" id="ARBA00022723"/>
    </source>
</evidence>
<dbReference type="InterPro" id="IPR001841">
    <property type="entry name" value="Znf_RING"/>
</dbReference>
<dbReference type="InterPro" id="IPR018957">
    <property type="entry name" value="Znf_C3HC4_RING-type"/>
</dbReference>
<comment type="caution">
    <text evidence="7">The sequence shown here is derived from an EMBL/GenBank/DDBJ whole genome shotgun (WGS) entry which is preliminary data.</text>
</comment>
<protein>
    <submittedName>
        <fullName evidence="7">E3 ubiquitin-protein ligase CHFR (Checkpoint with forkhead and RING finger domains protein) (RING-type E3 ubiquitin transferase CHFR)</fullName>
    </submittedName>
</protein>
<name>A0ABP0K803_9DINO</name>
<feature type="domain" description="RING-type" evidence="6">
    <location>
        <begin position="20"/>
        <end position="63"/>
    </location>
</feature>
<accession>A0ABP0K803</accession>
<dbReference type="InterPro" id="IPR017907">
    <property type="entry name" value="Znf_RING_CS"/>
</dbReference>
<evidence type="ECO:0000313" key="8">
    <source>
        <dbReference type="Proteomes" id="UP001642464"/>
    </source>
</evidence>
<dbReference type="InterPro" id="IPR013083">
    <property type="entry name" value="Znf_RING/FYVE/PHD"/>
</dbReference>
<evidence type="ECO:0000256" key="2">
    <source>
        <dbReference type="ARBA" id="ARBA00022771"/>
    </source>
</evidence>
<keyword evidence="2 4" id="KW-0863">Zinc-finger</keyword>
<keyword evidence="1" id="KW-0479">Metal-binding</keyword>
<proteinExistence type="predicted"/>
<dbReference type="PROSITE" id="PS50089">
    <property type="entry name" value="ZF_RING_2"/>
    <property type="match status" value="1"/>
</dbReference>
<keyword evidence="3" id="KW-0862">Zinc</keyword>
<dbReference type="InterPro" id="IPR052256">
    <property type="entry name" value="E3_ubiquitin-ligase_CHFR"/>
</dbReference>
<dbReference type="EMBL" id="CAXAMM010010269">
    <property type="protein sequence ID" value="CAK9022920.1"/>
    <property type="molecule type" value="Genomic_DNA"/>
</dbReference>
<gene>
    <name evidence="7" type="ORF">SCF082_LOCUS15982</name>
</gene>
<dbReference type="PROSITE" id="PS00518">
    <property type="entry name" value="ZF_RING_1"/>
    <property type="match status" value="1"/>
</dbReference>
<dbReference type="PANTHER" id="PTHR16079:SF4">
    <property type="entry name" value="E3 UBIQUITIN-PROTEIN LIGASE CHFR"/>
    <property type="match status" value="1"/>
</dbReference>
<dbReference type="SUPFAM" id="SSF57850">
    <property type="entry name" value="RING/U-box"/>
    <property type="match status" value="1"/>
</dbReference>
<dbReference type="GO" id="GO:0016740">
    <property type="term" value="F:transferase activity"/>
    <property type="evidence" value="ECO:0007669"/>
    <property type="project" value="UniProtKB-KW"/>
</dbReference>